<reference evidence="5" key="1">
    <citation type="journal article" date="2023" name="Front. Mar. Sci.">
        <title>A new Merluccius polli reference genome to investigate the effects of global change in West African waters.</title>
        <authorList>
            <person name="Mateo J.L."/>
            <person name="Blanco-Fernandez C."/>
            <person name="Garcia-Vazquez E."/>
            <person name="Machado-Schiaffino G."/>
        </authorList>
    </citation>
    <scope>NUCLEOTIDE SEQUENCE</scope>
    <source>
        <strain evidence="5">C29</strain>
        <tissue evidence="5">Fin</tissue>
    </source>
</reference>
<dbReference type="SUPFAM" id="SSF57889">
    <property type="entry name" value="Cysteine-rich domain"/>
    <property type="match status" value="1"/>
</dbReference>
<accession>A0AA47MDT2</accession>
<dbReference type="InterPro" id="IPR046349">
    <property type="entry name" value="C1-like_sf"/>
</dbReference>
<name>A0AA47MDT2_MERPO</name>
<evidence type="ECO:0000256" key="1">
    <source>
        <dbReference type="ARBA" id="ARBA00022723"/>
    </source>
</evidence>
<keyword evidence="5" id="KW-0418">Kinase</keyword>
<evidence type="ECO:0000256" key="2">
    <source>
        <dbReference type="ARBA" id="ARBA00022833"/>
    </source>
</evidence>
<dbReference type="AlphaFoldDB" id="A0AA47MDT2"/>
<sequence>MMGAVDADSSDTVSLDEWVEAGHEQHPTTGAAGAEEPSAGRLGHSPPDRLCEPPRLRYNARDFPAGYFQTTMTQKDGQHLWRMKHFNKPVYCNVCHSMLLGLRKQGLCCTCKYATAPLEGGQCSICLCGRLQGEVANKQSMVAVLIGARLPAPGLASTCDKCQKKMKSYQGLSGKHCVWYHTMRHDESGSGADRVQLRDHILPGPYNPS</sequence>
<feature type="domain" description="Phorbol-ester/DAG-type" evidence="4">
    <location>
        <begin position="78"/>
        <end position="109"/>
    </location>
</feature>
<evidence type="ECO:0000313" key="6">
    <source>
        <dbReference type="Proteomes" id="UP001174136"/>
    </source>
</evidence>
<keyword evidence="1" id="KW-0479">Metal-binding</keyword>
<dbReference type="Gene3D" id="3.30.60.20">
    <property type="match status" value="1"/>
</dbReference>
<feature type="region of interest" description="Disordered" evidence="3">
    <location>
        <begin position="25"/>
        <end position="48"/>
    </location>
</feature>
<dbReference type="PROSITE" id="PS00018">
    <property type="entry name" value="EF_HAND_1"/>
    <property type="match status" value="1"/>
</dbReference>
<dbReference type="PROSITE" id="PS50081">
    <property type="entry name" value="ZF_DAG_PE_2"/>
    <property type="match status" value="1"/>
</dbReference>
<keyword evidence="6" id="KW-1185">Reference proteome</keyword>
<evidence type="ECO:0000259" key="4">
    <source>
        <dbReference type="PROSITE" id="PS50081"/>
    </source>
</evidence>
<evidence type="ECO:0000256" key="3">
    <source>
        <dbReference type="SAM" id="MobiDB-lite"/>
    </source>
</evidence>
<dbReference type="InterPro" id="IPR002219">
    <property type="entry name" value="PKC_DAG/PE"/>
</dbReference>
<protein>
    <submittedName>
        <fullName evidence="5">Diacylglycerol kinase beta</fullName>
    </submittedName>
</protein>
<keyword evidence="5" id="KW-0808">Transferase</keyword>
<organism evidence="5 6">
    <name type="scientific">Merluccius polli</name>
    <name type="common">Benguela hake</name>
    <name type="synonym">Merluccius cadenati</name>
    <dbReference type="NCBI Taxonomy" id="89951"/>
    <lineage>
        <taxon>Eukaryota</taxon>
        <taxon>Metazoa</taxon>
        <taxon>Chordata</taxon>
        <taxon>Craniata</taxon>
        <taxon>Vertebrata</taxon>
        <taxon>Euteleostomi</taxon>
        <taxon>Actinopterygii</taxon>
        <taxon>Neopterygii</taxon>
        <taxon>Teleostei</taxon>
        <taxon>Neoteleostei</taxon>
        <taxon>Acanthomorphata</taxon>
        <taxon>Zeiogadaria</taxon>
        <taxon>Gadariae</taxon>
        <taxon>Gadiformes</taxon>
        <taxon>Gadoidei</taxon>
        <taxon>Merlucciidae</taxon>
        <taxon>Merluccius</taxon>
    </lineage>
</organism>
<dbReference type="Proteomes" id="UP001174136">
    <property type="component" value="Unassembled WGS sequence"/>
</dbReference>
<dbReference type="GO" id="GO:0046872">
    <property type="term" value="F:metal ion binding"/>
    <property type="evidence" value="ECO:0007669"/>
    <property type="project" value="UniProtKB-KW"/>
</dbReference>
<evidence type="ECO:0000313" key="5">
    <source>
        <dbReference type="EMBL" id="KAK0138295.1"/>
    </source>
</evidence>
<proteinExistence type="predicted"/>
<dbReference type="InterPro" id="IPR018247">
    <property type="entry name" value="EF_Hand_1_Ca_BS"/>
</dbReference>
<dbReference type="EMBL" id="JAOPHQ010004673">
    <property type="protein sequence ID" value="KAK0138295.1"/>
    <property type="molecule type" value="Genomic_DNA"/>
</dbReference>
<gene>
    <name evidence="5" type="primary">Dgkb_2</name>
    <name evidence="5" type="ORF">N1851_025389</name>
</gene>
<dbReference type="GO" id="GO:0016301">
    <property type="term" value="F:kinase activity"/>
    <property type="evidence" value="ECO:0007669"/>
    <property type="project" value="UniProtKB-KW"/>
</dbReference>
<keyword evidence="2" id="KW-0862">Zinc</keyword>
<comment type="caution">
    <text evidence="5">The sequence shown here is derived from an EMBL/GenBank/DDBJ whole genome shotgun (WGS) entry which is preliminary data.</text>
</comment>